<name>A0A4S4NAG5_9APHY</name>
<feature type="region of interest" description="Disordered" evidence="1">
    <location>
        <begin position="150"/>
        <end position="244"/>
    </location>
</feature>
<gene>
    <name evidence="2" type="ORF">EUX98_g1235</name>
</gene>
<dbReference type="EMBL" id="SGPM01000013">
    <property type="protein sequence ID" value="THH32930.1"/>
    <property type="molecule type" value="Genomic_DNA"/>
</dbReference>
<keyword evidence="3" id="KW-1185">Reference proteome</keyword>
<organism evidence="2 3">
    <name type="scientific">Antrodiella citrinella</name>
    <dbReference type="NCBI Taxonomy" id="2447956"/>
    <lineage>
        <taxon>Eukaryota</taxon>
        <taxon>Fungi</taxon>
        <taxon>Dikarya</taxon>
        <taxon>Basidiomycota</taxon>
        <taxon>Agaricomycotina</taxon>
        <taxon>Agaricomycetes</taxon>
        <taxon>Polyporales</taxon>
        <taxon>Steccherinaceae</taxon>
        <taxon>Antrodiella</taxon>
    </lineage>
</organism>
<dbReference type="OrthoDB" id="3259897at2759"/>
<accession>A0A4S4NAG5</accession>
<protein>
    <submittedName>
        <fullName evidence="2">Uncharacterized protein</fullName>
    </submittedName>
</protein>
<evidence type="ECO:0000256" key="1">
    <source>
        <dbReference type="SAM" id="MobiDB-lite"/>
    </source>
</evidence>
<reference evidence="2 3" key="1">
    <citation type="submission" date="2019-02" db="EMBL/GenBank/DDBJ databases">
        <title>Genome sequencing of the rare red list fungi Antrodiella citrinella (Flaviporus citrinellus).</title>
        <authorList>
            <person name="Buettner E."/>
            <person name="Kellner H."/>
        </authorList>
    </citation>
    <scope>NUCLEOTIDE SEQUENCE [LARGE SCALE GENOMIC DNA]</scope>
    <source>
        <strain evidence="2 3">DSM 108506</strain>
    </source>
</reference>
<evidence type="ECO:0000313" key="2">
    <source>
        <dbReference type="EMBL" id="THH32930.1"/>
    </source>
</evidence>
<comment type="caution">
    <text evidence="2">The sequence shown here is derived from an EMBL/GenBank/DDBJ whole genome shotgun (WGS) entry which is preliminary data.</text>
</comment>
<dbReference type="Proteomes" id="UP000308730">
    <property type="component" value="Unassembled WGS sequence"/>
</dbReference>
<sequence>MPPTFSTTSIGEVGLRGRTGVERAEVDYVINAQWEGADPDERVRVNATILYEPEADFQSFDGFQAEPDAWLEIPLASDRPVPFKCAITLPVPSTFSRSAFIPYFTIFTTKPRSTLLAREIAVDATISISLIRQVTVFTARAAFTHASTSSFSSSASSEDTNSASSPATRRFLRRVHKSASPIFGSGRFSPGGSQPSTPVQNKPLPDLPPPGVYETRTLQTDVSIGFPKRPRGRVEPNQKHPTLNVHTSLPDGLYKGKMQLDKNMLPSIDWSGLSVKYFIQVSVLFGQDECRARIPIRIV</sequence>
<feature type="compositionally biased region" description="Polar residues" evidence="1">
    <location>
        <begin position="191"/>
        <end position="200"/>
    </location>
</feature>
<dbReference type="AlphaFoldDB" id="A0A4S4NAG5"/>
<feature type="compositionally biased region" description="Low complexity" evidence="1">
    <location>
        <begin position="150"/>
        <end position="167"/>
    </location>
</feature>
<evidence type="ECO:0000313" key="3">
    <source>
        <dbReference type="Proteomes" id="UP000308730"/>
    </source>
</evidence>
<proteinExistence type="predicted"/>